<dbReference type="OrthoDB" id="9803188at2"/>
<evidence type="ECO:0000313" key="5">
    <source>
        <dbReference type="Proteomes" id="UP000242662"/>
    </source>
</evidence>
<proteinExistence type="predicted"/>
<keyword evidence="1 2" id="KW-0238">DNA-binding</keyword>
<organism evidence="4 5">
    <name type="scientific">Shouchella lonarensis</name>
    <dbReference type="NCBI Taxonomy" id="1464122"/>
    <lineage>
        <taxon>Bacteria</taxon>
        <taxon>Bacillati</taxon>
        <taxon>Bacillota</taxon>
        <taxon>Bacilli</taxon>
        <taxon>Bacillales</taxon>
        <taxon>Bacillaceae</taxon>
        <taxon>Shouchella</taxon>
    </lineage>
</organism>
<name>A0A1G6GIH2_9BACI</name>
<sequence length="138" mass="16266">MATFYKRGKTWQYHISRMVNGKQDPIRQGGFRTKAEAEAAALEVESKLKLKGITPHLKLEPFDSYFQDWFDIYKAPAITKSTKEHYHYTLKAIKDHFGSHPIQHIRKRDYQKFLNKYGSTRSKETVEKVHIHIRACVQ</sequence>
<dbReference type="PROSITE" id="PS51900">
    <property type="entry name" value="CB"/>
    <property type="match status" value="1"/>
</dbReference>
<accession>A0A1G6GIH2</accession>
<dbReference type="GO" id="GO:0003677">
    <property type="term" value="F:DNA binding"/>
    <property type="evidence" value="ECO:0007669"/>
    <property type="project" value="UniProtKB-UniRule"/>
</dbReference>
<dbReference type="InterPro" id="IPR044068">
    <property type="entry name" value="CB"/>
</dbReference>
<reference evidence="5" key="1">
    <citation type="submission" date="2016-09" db="EMBL/GenBank/DDBJ databases">
        <authorList>
            <person name="Varghese N."/>
            <person name="Submissions S."/>
        </authorList>
    </citation>
    <scope>NUCLEOTIDE SEQUENCE [LARGE SCALE GENOMIC DNA]</scope>
    <source>
        <strain evidence="5">25nlg</strain>
    </source>
</reference>
<feature type="domain" description="Core-binding (CB)" evidence="3">
    <location>
        <begin position="60"/>
        <end position="138"/>
    </location>
</feature>
<dbReference type="InterPro" id="IPR004107">
    <property type="entry name" value="Integrase_SAM-like_N"/>
</dbReference>
<dbReference type="STRING" id="1464122.SAMN05421737_101112"/>
<protein>
    <submittedName>
        <fullName evidence="4">AP2-like DNA-binding integrase domain-containing protein</fullName>
    </submittedName>
</protein>
<evidence type="ECO:0000259" key="3">
    <source>
        <dbReference type="PROSITE" id="PS51900"/>
    </source>
</evidence>
<dbReference type="Gene3D" id="1.10.150.130">
    <property type="match status" value="1"/>
</dbReference>
<dbReference type="Pfam" id="PF14659">
    <property type="entry name" value="Phage_int_SAM_3"/>
    <property type="match status" value="1"/>
</dbReference>
<dbReference type="InterPro" id="IPR028259">
    <property type="entry name" value="AP2-like_int_N"/>
</dbReference>
<dbReference type="InterPro" id="IPR010998">
    <property type="entry name" value="Integrase_recombinase_N"/>
</dbReference>
<evidence type="ECO:0000256" key="1">
    <source>
        <dbReference type="ARBA" id="ARBA00023125"/>
    </source>
</evidence>
<dbReference type="Proteomes" id="UP000242662">
    <property type="component" value="Unassembled WGS sequence"/>
</dbReference>
<dbReference type="GO" id="GO:0015074">
    <property type="term" value="P:DNA integration"/>
    <property type="evidence" value="ECO:0007669"/>
    <property type="project" value="InterPro"/>
</dbReference>
<dbReference type="AlphaFoldDB" id="A0A1G6GIH2"/>
<dbReference type="RefSeq" id="WP_090774358.1">
    <property type="nucleotide sequence ID" value="NZ_FMYM01000001.1"/>
</dbReference>
<dbReference type="InterPro" id="IPR011010">
    <property type="entry name" value="DNA_brk_join_enz"/>
</dbReference>
<dbReference type="Pfam" id="PF14657">
    <property type="entry name" value="Arm-DNA-bind_4"/>
    <property type="match status" value="1"/>
</dbReference>
<dbReference type="SUPFAM" id="SSF56349">
    <property type="entry name" value="DNA breaking-rejoining enzymes"/>
    <property type="match status" value="1"/>
</dbReference>
<dbReference type="EMBL" id="FMYM01000001">
    <property type="protein sequence ID" value="SDB81807.1"/>
    <property type="molecule type" value="Genomic_DNA"/>
</dbReference>
<evidence type="ECO:0000313" key="4">
    <source>
        <dbReference type="EMBL" id="SDB81807.1"/>
    </source>
</evidence>
<keyword evidence="5" id="KW-1185">Reference proteome</keyword>
<evidence type="ECO:0000256" key="2">
    <source>
        <dbReference type="PROSITE-ProRule" id="PRU01248"/>
    </source>
</evidence>
<gene>
    <name evidence="4" type="ORF">SAMN05421737_101112</name>
</gene>